<sequence>MLKTLSRFIKPFIKPVIAATLAIVLVFGQAQGAWAAGSGGRIGGGGFRMPSRTAPPSRTYTPSPGGYGGGYGGGYYFPGGGFGYGYPFLVPTFGIGGAFTGLFTLLIFISIAGFLVRAFRSTQSSDGLEGYSSNPTVSLTKLQVGLLSQARSLQTDLNRIAEMADTGSSEGLAQVLQETTLALLRHPEYWVYAGQQNQLTSLQAAENQFNRLALSERSKFNAETLSNVDNLLKQADAKAALPSSGELATLDQAPGEYIVVTLLVATQGKLELPRINSSQELRQALSQLGSVPSDKLLALEVLWTPQQEGDTLSSDEVIAQYPDLALV</sequence>
<dbReference type="EMBL" id="CP053586">
    <property type="protein sequence ID" value="WNZ22832.1"/>
    <property type="molecule type" value="Genomic_DNA"/>
</dbReference>
<accession>A0AA97AJM6</accession>
<proteinExistence type="predicted"/>
<keyword evidence="1" id="KW-1133">Transmembrane helix</keyword>
<dbReference type="PANTHER" id="PTHR33975">
    <property type="entry name" value="MYELIN-ASSOCIATED OLIGODENDROCYTE BASIC PROTEIN"/>
    <property type="match status" value="1"/>
</dbReference>
<dbReference type="InterPro" id="IPR010903">
    <property type="entry name" value="DUF1517"/>
</dbReference>
<feature type="transmembrane region" description="Helical" evidence="1">
    <location>
        <begin position="93"/>
        <end position="116"/>
    </location>
</feature>
<protein>
    <submittedName>
        <fullName evidence="2">DUF1517 domain-containing protein</fullName>
    </submittedName>
</protein>
<reference evidence="2" key="1">
    <citation type="submission" date="2020-05" db="EMBL/GenBank/DDBJ databases">
        <authorList>
            <person name="Zhu T."/>
            <person name="Keshari N."/>
            <person name="Lu X."/>
        </authorList>
    </citation>
    <scope>NUCLEOTIDE SEQUENCE</scope>
    <source>
        <strain evidence="2">NK1-12</strain>
    </source>
</reference>
<dbReference type="Pfam" id="PF07466">
    <property type="entry name" value="DUF1517"/>
    <property type="match status" value="1"/>
</dbReference>
<dbReference type="InterPro" id="IPR053023">
    <property type="entry name" value="FLAP_modulator"/>
</dbReference>
<name>A0AA97AJM6_9CYAN</name>
<dbReference type="AlphaFoldDB" id="A0AA97AJM6"/>
<organism evidence="2">
    <name type="scientific">Leptolyngbya sp. NK1-12</name>
    <dbReference type="NCBI Taxonomy" id="2547451"/>
    <lineage>
        <taxon>Bacteria</taxon>
        <taxon>Bacillati</taxon>
        <taxon>Cyanobacteriota</taxon>
        <taxon>Cyanophyceae</taxon>
        <taxon>Leptolyngbyales</taxon>
        <taxon>Leptolyngbyaceae</taxon>
        <taxon>Leptolyngbya group</taxon>
        <taxon>Leptolyngbya</taxon>
    </lineage>
</organism>
<keyword evidence="1" id="KW-0812">Transmembrane</keyword>
<keyword evidence="1" id="KW-0472">Membrane</keyword>
<evidence type="ECO:0000256" key="1">
    <source>
        <dbReference type="SAM" id="Phobius"/>
    </source>
</evidence>
<evidence type="ECO:0000313" key="2">
    <source>
        <dbReference type="EMBL" id="WNZ22832.1"/>
    </source>
</evidence>
<dbReference type="PIRSF" id="PIRSF037221">
    <property type="entry name" value="DUF1517"/>
    <property type="match status" value="1"/>
</dbReference>
<dbReference type="RefSeq" id="WP_316434376.1">
    <property type="nucleotide sequence ID" value="NZ_CP053586.1"/>
</dbReference>
<dbReference type="PANTHER" id="PTHR33975:SF2">
    <property type="entry name" value="MYELIN-ASSOCIATED OLIGODENDROCYTE BASIC PROTEIN"/>
    <property type="match status" value="1"/>
</dbReference>
<gene>
    <name evidence="2" type="ORF">HJG54_08160</name>
</gene>